<sequence length="614" mass="69337">MSYYATKLLARLQTYNCERTEVPESLDSSYLLSRFASPFYRTFLSIAIKRLRAHSIPEHDFESEKGVTLHPCSSQWRNDAGSGAYSTVEFSMVIHTLKIIAHHDLPIEKSYCSHRQCHILMSFKAIIIMKIKYYTSVPSARRRLCTNSKHIVLFRLAKSDWRLAAVNQKMRSARVSIGLIAGMQEGEKTGDPQENPPTSGIAHHEYHHMRRSGRKPLRKSNPEFLSISTRFKSDPVQHFFDQAVPKITPVWKNTMTCRLYSYSLAYKYADINCTLVVCCHSGRRRLGQHSPGGVKHRVDQWIKLCKHTIGKLCLNEIRWRNILEVELKQCFRKVGSDLERTINKNAAIGGLVYFFWYDVSLGYIKGSPGRWNVLFPGKGSRHGTKRGARVKGHLSLQRCSRKSSRGRSGQVTTSLHSDVDGVVSPKIPTKFFYDTELDSTGFYTLEQKTRAHWLPRQPETTFLFNPTTWNEATRVLSCAGCVVCKQATRAVTGRREIPEKTCRPAVSSSTIPTSENLGVSRPGIEPGSPWMEASSLTAEPPPPPIEVSTGQRRNARGRKTGVPQENPPIGDIFRHNSQVLKSWADPAGKRTRRTVVNMNTEANRIGVPAELDIG</sequence>
<feature type="compositionally biased region" description="Basic residues" evidence="1">
    <location>
        <begin position="205"/>
        <end position="218"/>
    </location>
</feature>
<protein>
    <submittedName>
        <fullName evidence="2">Uncharacterized protein</fullName>
    </submittedName>
</protein>
<dbReference type="EMBL" id="JARBHB010000004">
    <property type="protein sequence ID" value="KAJ8886138.1"/>
    <property type="molecule type" value="Genomic_DNA"/>
</dbReference>
<reference evidence="2 3" key="1">
    <citation type="submission" date="2023-02" db="EMBL/GenBank/DDBJ databases">
        <title>LHISI_Scaffold_Assembly.</title>
        <authorList>
            <person name="Stuart O.P."/>
            <person name="Cleave R."/>
            <person name="Magrath M.J.L."/>
            <person name="Mikheyev A.S."/>
        </authorList>
    </citation>
    <scope>NUCLEOTIDE SEQUENCE [LARGE SCALE GENOMIC DNA]</scope>
    <source>
        <strain evidence="2">Daus_M_001</strain>
        <tissue evidence="2">Leg muscle</tissue>
    </source>
</reference>
<feature type="region of interest" description="Disordered" evidence="1">
    <location>
        <begin position="185"/>
        <end position="220"/>
    </location>
</feature>
<name>A0ABQ9HP41_9NEOP</name>
<proteinExistence type="predicted"/>
<keyword evidence="3" id="KW-1185">Reference proteome</keyword>
<organism evidence="2 3">
    <name type="scientific">Dryococelus australis</name>
    <dbReference type="NCBI Taxonomy" id="614101"/>
    <lineage>
        <taxon>Eukaryota</taxon>
        <taxon>Metazoa</taxon>
        <taxon>Ecdysozoa</taxon>
        <taxon>Arthropoda</taxon>
        <taxon>Hexapoda</taxon>
        <taxon>Insecta</taxon>
        <taxon>Pterygota</taxon>
        <taxon>Neoptera</taxon>
        <taxon>Polyneoptera</taxon>
        <taxon>Phasmatodea</taxon>
        <taxon>Verophasmatodea</taxon>
        <taxon>Anareolatae</taxon>
        <taxon>Phasmatidae</taxon>
        <taxon>Eurycanthinae</taxon>
        <taxon>Dryococelus</taxon>
    </lineage>
</organism>
<feature type="region of interest" description="Disordered" evidence="1">
    <location>
        <begin position="504"/>
        <end position="572"/>
    </location>
</feature>
<evidence type="ECO:0000313" key="3">
    <source>
        <dbReference type="Proteomes" id="UP001159363"/>
    </source>
</evidence>
<comment type="caution">
    <text evidence="2">The sequence shown here is derived from an EMBL/GenBank/DDBJ whole genome shotgun (WGS) entry which is preliminary data.</text>
</comment>
<evidence type="ECO:0000256" key="1">
    <source>
        <dbReference type="SAM" id="MobiDB-lite"/>
    </source>
</evidence>
<gene>
    <name evidence="2" type="ORF">PR048_012347</name>
</gene>
<dbReference type="Proteomes" id="UP001159363">
    <property type="component" value="Chromosome X"/>
</dbReference>
<feature type="compositionally biased region" description="Polar residues" evidence="1">
    <location>
        <begin position="506"/>
        <end position="517"/>
    </location>
</feature>
<accession>A0ABQ9HP41</accession>
<evidence type="ECO:0000313" key="2">
    <source>
        <dbReference type="EMBL" id="KAJ8886138.1"/>
    </source>
</evidence>